<reference evidence="2 3" key="1">
    <citation type="journal article" date="2013" name="PLoS Genet.">
        <title>The genome and development-dependent transcriptomes of Pyronema confluens: a window into fungal evolution.</title>
        <authorList>
            <person name="Traeger S."/>
            <person name="Altegoer F."/>
            <person name="Freitag M."/>
            <person name="Gabaldon T."/>
            <person name="Kempken F."/>
            <person name="Kumar A."/>
            <person name="Marcet-Houben M."/>
            <person name="Poggeler S."/>
            <person name="Stajich J.E."/>
            <person name="Nowrousian M."/>
        </authorList>
    </citation>
    <scope>NUCLEOTIDE SEQUENCE [LARGE SCALE GENOMIC DNA]</scope>
    <source>
        <strain evidence="3">CBS 100304</strain>
        <tissue evidence="2">Vegetative mycelium</tissue>
    </source>
</reference>
<proteinExistence type="predicted"/>
<organism evidence="2 3">
    <name type="scientific">Pyronema omphalodes (strain CBS 100304)</name>
    <name type="common">Pyronema confluens</name>
    <dbReference type="NCBI Taxonomy" id="1076935"/>
    <lineage>
        <taxon>Eukaryota</taxon>
        <taxon>Fungi</taxon>
        <taxon>Dikarya</taxon>
        <taxon>Ascomycota</taxon>
        <taxon>Pezizomycotina</taxon>
        <taxon>Pezizomycetes</taxon>
        <taxon>Pezizales</taxon>
        <taxon>Pyronemataceae</taxon>
        <taxon>Pyronema</taxon>
    </lineage>
</organism>
<evidence type="ECO:0000313" key="2">
    <source>
        <dbReference type="EMBL" id="CCX33433.1"/>
    </source>
</evidence>
<keyword evidence="1" id="KW-0732">Signal</keyword>
<dbReference type="Proteomes" id="UP000018144">
    <property type="component" value="Unassembled WGS sequence"/>
</dbReference>
<protein>
    <submittedName>
        <fullName evidence="2">Uncharacterized protein</fullName>
    </submittedName>
</protein>
<feature type="chain" id="PRO_5004651603" evidence="1">
    <location>
        <begin position="26"/>
        <end position="71"/>
    </location>
</feature>
<dbReference type="EMBL" id="HF936082">
    <property type="protein sequence ID" value="CCX33433.1"/>
    <property type="molecule type" value="Genomic_DNA"/>
</dbReference>
<sequence length="71" mass="7544">MKLSLILSAVFAAAAIASAIPEAEAAPAPEIEKRDCYTTSCGGEGCKAGYTVKNIVYCNQRFGIIRRICCN</sequence>
<name>U4LNB0_PYROM</name>
<evidence type="ECO:0000313" key="3">
    <source>
        <dbReference type="Proteomes" id="UP000018144"/>
    </source>
</evidence>
<keyword evidence="3" id="KW-1185">Reference proteome</keyword>
<dbReference type="AlphaFoldDB" id="U4LNB0"/>
<evidence type="ECO:0000256" key="1">
    <source>
        <dbReference type="SAM" id="SignalP"/>
    </source>
</evidence>
<feature type="signal peptide" evidence="1">
    <location>
        <begin position="1"/>
        <end position="25"/>
    </location>
</feature>
<accession>U4LNB0</accession>
<gene>
    <name evidence="2" type="ORF">PCON_01143</name>
</gene>